<name>A0ACC2VLK9_9TREE</name>
<gene>
    <name evidence="1" type="ORF">QFC21_003889</name>
</gene>
<comment type="caution">
    <text evidence="1">The sequence shown here is derived from an EMBL/GenBank/DDBJ whole genome shotgun (WGS) entry which is preliminary data.</text>
</comment>
<accession>A0ACC2VLK9</accession>
<proteinExistence type="predicted"/>
<evidence type="ECO:0000313" key="2">
    <source>
        <dbReference type="Proteomes" id="UP001227268"/>
    </source>
</evidence>
<reference evidence="1" key="1">
    <citation type="submission" date="2023-04" db="EMBL/GenBank/DDBJ databases">
        <title>Draft Genome sequencing of Naganishia species isolated from polar environments using Oxford Nanopore Technology.</title>
        <authorList>
            <person name="Leo P."/>
            <person name="Venkateswaran K."/>
        </authorList>
    </citation>
    <scope>NUCLEOTIDE SEQUENCE</scope>
    <source>
        <strain evidence="1">MNA-CCFEE 5423</strain>
    </source>
</reference>
<dbReference type="Proteomes" id="UP001227268">
    <property type="component" value="Unassembled WGS sequence"/>
</dbReference>
<sequence>MAKKKKTALKPVARGFATTSQPKKVVPEAVAEEPTTEADESAQDHDTSTKDTKLQDGQEGEGVDWEDDSKLEEGIYQGYVERLQEKGDREVAKIMKTIEFDRRTNKGYINLDIEPSLRDEILETDRARRRVKPIGIATPTDPTLKEKHLLRMYIIYRVLTKLGYQESLVLECLKHMGEKDTWEDGLNWIYLHEHEASLVPQM</sequence>
<evidence type="ECO:0000313" key="1">
    <source>
        <dbReference type="EMBL" id="KAJ9099884.1"/>
    </source>
</evidence>
<organism evidence="1 2">
    <name type="scientific">Naganishia friedmannii</name>
    <dbReference type="NCBI Taxonomy" id="89922"/>
    <lineage>
        <taxon>Eukaryota</taxon>
        <taxon>Fungi</taxon>
        <taxon>Dikarya</taxon>
        <taxon>Basidiomycota</taxon>
        <taxon>Agaricomycotina</taxon>
        <taxon>Tremellomycetes</taxon>
        <taxon>Filobasidiales</taxon>
        <taxon>Filobasidiaceae</taxon>
        <taxon>Naganishia</taxon>
    </lineage>
</organism>
<dbReference type="EMBL" id="JASBWT010000012">
    <property type="protein sequence ID" value="KAJ9099884.1"/>
    <property type="molecule type" value="Genomic_DNA"/>
</dbReference>
<keyword evidence="2" id="KW-1185">Reference proteome</keyword>
<protein>
    <submittedName>
        <fullName evidence="1">Uncharacterized protein</fullName>
    </submittedName>
</protein>